<dbReference type="AlphaFoldDB" id="A0AA86R969"/>
<dbReference type="EMBL" id="CAXDID020000162">
    <property type="protein sequence ID" value="CAL6045169.1"/>
    <property type="molecule type" value="Genomic_DNA"/>
</dbReference>
<evidence type="ECO:0000313" key="1">
    <source>
        <dbReference type="EMBL" id="CAI9963860.1"/>
    </source>
</evidence>
<dbReference type="Proteomes" id="UP001642409">
    <property type="component" value="Unassembled WGS sequence"/>
</dbReference>
<reference evidence="1" key="1">
    <citation type="submission" date="2023-06" db="EMBL/GenBank/DDBJ databases">
        <authorList>
            <person name="Kurt Z."/>
        </authorList>
    </citation>
    <scope>NUCLEOTIDE SEQUENCE</scope>
</reference>
<sequence length="143" mass="16928">MIPTAPLEYLLPTIFSTIFELFIQANMTKQKEVICSRYMNLQEFKIINILFKVAKCPKCEVRYLFLKYETNEETYYITLLVRELPFSVGKQYSRPIQISRVFFTFSYHVHLPDKIFVETIPQYSIMGLLHDGIFMFLASNILC</sequence>
<dbReference type="EMBL" id="CATOUU010000970">
    <property type="protein sequence ID" value="CAI9963860.1"/>
    <property type="molecule type" value="Genomic_DNA"/>
</dbReference>
<proteinExistence type="predicted"/>
<protein>
    <submittedName>
        <fullName evidence="2">Hypothetical_protein</fullName>
    </submittedName>
</protein>
<reference evidence="2 3" key="2">
    <citation type="submission" date="2024-07" db="EMBL/GenBank/DDBJ databases">
        <authorList>
            <person name="Akdeniz Z."/>
        </authorList>
    </citation>
    <scope>NUCLEOTIDE SEQUENCE [LARGE SCALE GENOMIC DNA]</scope>
</reference>
<comment type="caution">
    <text evidence="1">The sequence shown here is derived from an EMBL/GenBank/DDBJ whole genome shotgun (WGS) entry which is preliminary data.</text>
</comment>
<gene>
    <name evidence="2" type="ORF">HINF_LOCUS40912</name>
    <name evidence="1" type="ORF">HINF_LOCUS51505</name>
</gene>
<keyword evidence="3" id="KW-1185">Reference proteome</keyword>
<accession>A0AA86R969</accession>
<evidence type="ECO:0000313" key="3">
    <source>
        <dbReference type="Proteomes" id="UP001642409"/>
    </source>
</evidence>
<name>A0AA86R969_9EUKA</name>
<evidence type="ECO:0000313" key="2">
    <source>
        <dbReference type="EMBL" id="CAL6045169.1"/>
    </source>
</evidence>
<organism evidence="1">
    <name type="scientific">Hexamita inflata</name>
    <dbReference type="NCBI Taxonomy" id="28002"/>
    <lineage>
        <taxon>Eukaryota</taxon>
        <taxon>Metamonada</taxon>
        <taxon>Diplomonadida</taxon>
        <taxon>Hexamitidae</taxon>
        <taxon>Hexamitinae</taxon>
        <taxon>Hexamita</taxon>
    </lineage>
</organism>